<organism evidence="2 3">
    <name type="scientific">Cellulomonas composti</name>
    <dbReference type="NCBI Taxonomy" id="266130"/>
    <lineage>
        <taxon>Bacteria</taxon>
        <taxon>Bacillati</taxon>
        <taxon>Actinomycetota</taxon>
        <taxon>Actinomycetes</taxon>
        <taxon>Micrococcales</taxon>
        <taxon>Cellulomonadaceae</taxon>
        <taxon>Cellulomonas</taxon>
    </lineage>
</organism>
<feature type="compositionally biased region" description="Basic and acidic residues" evidence="1">
    <location>
        <begin position="90"/>
        <end position="112"/>
    </location>
</feature>
<sequence>MRELDDRGLTLRRPQERGDGLRCAREGARECIDVALGHVTAQDRGAHVRQRRQGLRGPHLLLRPPPRRSERPGALVEELAFVAEALRSLTLRDEQRRTQSDDERGQPIEHRKSPSPRTHGPRVRPVDRTDEPDQLVRDGREPAECAPLLVERNGGRSEIPPRTLVDDA</sequence>
<protein>
    <submittedName>
        <fullName evidence="2">Uncharacterized protein</fullName>
    </submittedName>
</protein>
<feature type="region of interest" description="Disordered" evidence="1">
    <location>
        <begin position="1"/>
        <end position="22"/>
    </location>
</feature>
<comment type="caution">
    <text evidence="2">The sequence shown here is derived from an EMBL/GenBank/DDBJ whole genome shotgun (WGS) entry which is preliminary data.</text>
</comment>
<feature type="region of interest" description="Disordered" evidence="1">
    <location>
        <begin position="43"/>
        <end position="73"/>
    </location>
</feature>
<proteinExistence type="predicted"/>
<reference evidence="2 3" key="1">
    <citation type="submission" date="2019-07" db="EMBL/GenBank/DDBJ databases">
        <title>Whole genome shotgun sequence of Cellulomonas composti NBRC 100758.</title>
        <authorList>
            <person name="Hosoyama A."/>
            <person name="Uohara A."/>
            <person name="Ohji S."/>
            <person name="Ichikawa N."/>
        </authorList>
    </citation>
    <scope>NUCLEOTIDE SEQUENCE [LARGE SCALE GENOMIC DNA]</scope>
    <source>
        <strain evidence="2 3">NBRC 100758</strain>
    </source>
</reference>
<evidence type="ECO:0000256" key="1">
    <source>
        <dbReference type="SAM" id="MobiDB-lite"/>
    </source>
</evidence>
<dbReference type="AlphaFoldDB" id="A0A511JDE8"/>
<keyword evidence="3" id="KW-1185">Reference proteome</keyword>
<dbReference type="Proteomes" id="UP000321720">
    <property type="component" value="Unassembled WGS sequence"/>
</dbReference>
<name>A0A511JDE8_9CELL</name>
<evidence type="ECO:0000313" key="2">
    <source>
        <dbReference type="EMBL" id="GEL96020.1"/>
    </source>
</evidence>
<feature type="compositionally biased region" description="Basic and acidic residues" evidence="1">
    <location>
        <begin position="124"/>
        <end position="143"/>
    </location>
</feature>
<accession>A0A511JDE8</accession>
<gene>
    <name evidence="2" type="ORF">CCO02nite_26780</name>
</gene>
<feature type="region of interest" description="Disordered" evidence="1">
    <location>
        <begin position="88"/>
        <end position="168"/>
    </location>
</feature>
<evidence type="ECO:0000313" key="3">
    <source>
        <dbReference type="Proteomes" id="UP000321720"/>
    </source>
</evidence>
<dbReference type="EMBL" id="BJWG01000013">
    <property type="protein sequence ID" value="GEL96020.1"/>
    <property type="molecule type" value="Genomic_DNA"/>
</dbReference>